<feature type="compositionally biased region" description="Low complexity" evidence="1">
    <location>
        <begin position="27"/>
        <end position="38"/>
    </location>
</feature>
<evidence type="ECO:0000256" key="1">
    <source>
        <dbReference type="SAM" id="MobiDB-lite"/>
    </source>
</evidence>
<dbReference type="Proteomes" id="UP000305948">
    <property type="component" value="Unassembled WGS sequence"/>
</dbReference>
<dbReference type="EMBL" id="ML213533">
    <property type="protein sequence ID" value="TFK46101.1"/>
    <property type="molecule type" value="Genomic_DNA"/>
</dbReference>
<keyword evidence="3" id="KW-1185">Reference proteome</keyword>
<organism evidence="2 3">
    <name type="scientific">Heliocybe sulcata</name>
    <dbReference type="NCBI Taxonomy" id="5364"/>
    <lineage>
        <taxon>Eukaryota</taxon>
        <taxon>Fungi</taxon>
        <taxon>Dikarya</taxon>
        <taxon>Basidiomycota</taxon>
        <taxon>Agaricomycotina</taxon>
        <taxon>Agaricomycetes</taxon>
        <taxon>Gloeophyllales</taxon>
        <taxon>Gloeophyllaceae</taxon>
        <taxon>Heliocybe</taxon>
    </lineage>
</organism>
<dbReference type="PANTHER" id="PTHR38167">
    <property type="entry name" value="C2H2-TYPE DOMAIN-CONTAINING PROTEIN"/>
    <property type="match status" value="1"/>
</dbReference>
<dbReference type="OrthoDB" id="5422613at2759"/>
<feature type="region of interest" description="Disordered" evidence="1">
    <location>
        <begin position="1"/>
        <end position="45"/>
    </location>
</feature>
<proteinExistence type="predicted"/>
<dbReference type="PANTHER" id="PTHR38167:SF1">
    <property type="entry name" value="C2H2-TYPE DOMAIN-CONTAINING PROTEIN"/>
    <property type="match status" value="1"/>
</dbReference>
<protein>
    <submittedName>
        <fullName evidence="2">Uncharacterized protein</fullName>
    </submittedName>
</protein>
<dbReference type="AlphaFoldDB" id="A0A5C3MXB3"/>
<gene>
    <name evidence="2" type="ORF">OE88DRAFT_1812118</name>
</gene>
<dbReference type="STRING" id="5364.A0A5C3MXB3"/>
<name>A0A5C3MXB3_9AGAM</name>
<sequence length="170" mass="18717">MSDVIDLTTSDSEESSIASSDDETRSESSTGSSQSSSSNAAPTSLEKALYSVSESRLRAVASELAAKIPAANLFLEQKLLVKRSAPRWENCLKCGEEFDMEEERASDIEPDDEEGFVDWDENCHGPMDTPANRKQYPENFIWTCCQEVSLADGCVQGVHSGSKARKRARR</sequence>
<evidence type="ECO:0000313" key="3">
    <source>
        <dbReference type="Proteomes" id="UP000305948"/>
    </source>
</evidence>
<reference evidence="2 3" key="1">
    <citation type="journal article" date="2019" name="Nat. Ecol. Evol.">
        <title>Megaphylogeny resolves global patterns of mushroom evolution.</title>
        <authorList>
            <person name="Varga T."/>
            <person name="Krizsan K."/>
            <person name="Foldi C."/>
            <person name="Dima B."/>
            <person name="Sanchez-Garcia M."/>
            <person name="Sanchez-Ramirez S."/>
            <person name="Szollosi G.J."/>
            <person name="Szarkandi J.G."/>
            <person name="Papp V."/>
            <person name="Albert L."/>
            <person name="Andreopoulos W."/>
            <person name="Angelini C."/>
            <person name="Antonin V."/>
            <person name="Barry K.W."/>
            <person name="Bougher N.L."/>
            <person name="Buchanan P."/>
            <person name="Buyck B."/>
            <person name="Bense V."/>
            <person name="Catcheside P."/>
            <person name="Chovatia M."/>
            <person name="Cooper J."/>
            <person name="Damon W."/>
            <person name="Desjardin D."/>
            <person name="Finy P."/>
            <person name="Geml J."/>
            <person name="Haridas S."/>
            <person name="Hughes K."/>
            <person name="Justo A."/>
            <person name="Karasinski D."/>
            <person name="Kautmanova I."/>
            <person name="Kiss B."/>
            <person name="Kocsube S."/>
            <person name="Kotiranta H."/>
            <person name="LaButti K.M."/>
            <person name="Lechner B.E."/>
            <person name="Liimatainen K."/>
            <person name="Lipzen A."/>
            <person name="Lukacs Z."/>
            <person name="Mihaltcheva S."/>
            <person name="Morgado L.N."/>
            <person name="Niskanen T."/>
            <person name="Noordeloos M.E."/>
            <person name="Ohm R.A."/>
            <person name="Ortiz-Santana B."/>
            <person name="Ovrebo C."/>
            <person name="Racz N."/>
            <person name="Riley R."/>
            <person name="Savchenko A."/>
            <person name="Shiryaev A."/>
            <person name="Soop K."/>
            <person name="Spirin V."/>
            <person name="Szebenyi C."/>
            <person name="Tomsovsky M."/>
            <person name="Tulloss R.E."/>
            <person name="Uehling J."/>
            <person name="Grigoriev I.V."/>
            <person name="Vagvolgyi C."/>
            <person name="Papp T."/>
            <person name="Martin F.M."/>
            <person name="Miettinen O."/>
            <person name="Hibbett D.S."/>
            <person name="Nagy L.G."/>
        </authorList>
    </citation>
    <scope>NUCLEOTIDE SEQUENCE [LARGE SCALE GENOMIC DNA]</scope>
    <source>
        <strain evidence="2 3">OMC1185</strain>
    </source>
</reference>
<accession>A0A5C3MXB3</accession>
<evidence type="ECO:0000313" key="2">
    <source>
        <dbReference type="EMBL" id="TFK46101.1"/>
    </source>
</evidence>